<dbReference type="AlphaFoldDB" id="A0A7W8E0Y8"/>
<proteinExistence type="predicted"/>
<accession>A0A7W8E0Y8</accession>
<evidence type="ECO:0000256" key="1">
    <source>
        <dbReference type="SAM" id="MobiDB-lite"/>
    </source>
</evidence>
<protein>
    <submittedName>
        <fullName evidence="2">Uncharacterized protein</fullName>
    </submittedName>
</protein>
<name>A0A7W8E0Y8_9BRAD</name>
<sequence>MTRYMLDEENSKSHRHGDDFPLDQLREQLQAGLDALDRGSFIEVGDADLDATLDGLAASPLR</sequence>
<dbReference type="RefSeq" id="WP_184261659.1">
    <property type="nucleotide sequence ID" value="NZ_JACHIH010000036.1"/>
</dbReference>
<feature type="region of interest" description="Disordered" evidence="1">
    <location>
        <begin position="1"/>
        <end position="21"/>
    </location>
</feature>
<dbReference type="Proteomes" id="UP000542353">
    <property type="component" value="Unassembled WGS sequence"/>
</dbReference>
<comment type="caution">
    <text evidence="2">The sequence shown here is derived from an EMBL/GenBank/DDBJ whole genome shotgun (WGS) entry which is preliminary data.</text>
</comment>
<reference evidence="2 3" key="1">
    <citation type="submission" date="2020-08" db="EMBL/GenBank/DDBJ databases">
        <title>Genomic Encyclopedia of Type Strains, Phase IV (KMG-IV): sequencing the most valuable type-strain genomes for metagenomic binning, comparative biology and taxonomic classification.</title>
        <authorList>
            <person name="Goeker M."/>
        </authorList>
    </citation>
    <scope>NUCLEOTIDE SEQUENCE [LARGE SCALE GENOMIC DNA]</scope>
    <source>
        <strain evidence="2 3">DSM 12706</strain>
    </source>
</reference>
<gene>
    <name evidence="2" type="ORF">HNR60_004205</name>
</gene>
<evidence type="ECO:0000313" key="3">
    <source>
        <dbReference type="Proteomes" id="UP000542353"/>
    </source>
</evidence>
<evidence type="ECO:0000313" key="2">
    <source>
        <dbReference type="EMBL" id="MBB5049427.1"/>
    </source>
</evidence>
<keyword evidence="3" id="KW-1185">Reference proteome</keyword>
<feature type="compositionally biased region" description="Basic and acidic residues" evidence="1">
    <location>
        <begin position="1"/>
        <end position="19"/>
    </location>
</feature>
<dbReference type="EMBL" id="JACHIH010000036">
    <property type="protein sequence ID" value="MBB5049427.1"/>
    <property type="molecule type" value="Genomic_DNA"/>
</dbReference>
<organism evidence="2 3">
    <name type="scientific">Rhodopseudomonas rhenobacensis</name>
    <dbReference type="NCBI Taxonomy" id="87461"/>
    <lineage>
        <taxon>Bacteria</taxon>
        <taxon>Pseudomonadati</taxon>
        <taxon>Pseudomonadota</taxon>
        <taxon>Alphaproteobacteria</taxon>
        <taxon>Hyphomicrobiales</taxon>
        <taxon>Nitrobacteraceae</taxon>
        <taxon>Rhodopseudomonas</taxon>
    </lineage>
</organism>